<evidence type="ECO:0000259" key="2">
    <source>
        <dbReference type="Pfam" id="PF20419"/>
    </source>
</evidence>
<accession>A0A5M3PSW8</accession>
<dbReference type="RefSeq" id="WP_153634798.1">
    <property type="nucleotide sequence ID" value="NZ_BGZH01000004.1"/>
</dbReference>
<evidence type="ECO:0000313" key="3">
    <source>
        <dbReference type="EMBL" id="GBO85978.1"/>
    </source>
</evidence>
<keyword evidence="4" id="KW-1185">Reference proteome</keyword>
<dbReference type="InterPro" id="IPR013320">
    <property type="entry name" value="ConA-like_dom_sf"/>
</dbReference>
<gene>
    <name evidence="3" type="ORF">MS5N3_34290</name>
</gene>
<comment type="caution">
    <text evidence="3">The sequence shown here is derived from an EMBL/GenBank/DDBJ whole genome shotgun (WGS) entry which is preliminary data.</text>
</comment>
<sequence>MKWIRTNRPISGFLALLVLMAWTAVSEAAWFNPDWNYRKAIQIQASQVVGDLADFAVMFRATDADLANSAQADGDDIVFALEDGTQLDHELERYNGSTGELVAWIRIPNLSASANTNLYLYYGNPSAANQSNPVGAWDNDFQMVHHLEESGGRQTTLEDSTANLNGGDLLGQGNNYPTYLNNGIVAGARAHPGQFANGQSEDPAVRFFDFGDPGLSTSFTAEAWARVSGNQSGNDHHPILWKGNVIGWGANYLFRIAVRQNNGVTWGVTCGNTEAWFDGGSATTGWAHYAISFDGTTTRAYINGQQVAADNDCSGRTLNVTSQPYRSGYGIVQGNGETILNGDVDEIRISTGARSGGWLRTHYNNLSDPGAFFVVGNEETGGFCSTLTALFCDDFERSSLGPDWSVVTSSGGDAGISAQTSKSPVRSLFTSSGLVEVTLDPLDLSGLTTGTVAYWWRRGDDSFSEDPDGGEDLRVEYLDDAGNWDLIDRYPGNGTNGESGDVVFTLPPDAFHSDFQIRFVQESGNSGNFDFWHIDDVVIDGSASPLTCAGDTFGTASLSPDDWITNVSSGSFTPGIVNGRLRMTEASGNQATAATFQNLIPGADNYVRLEFDYFAYGGNGADGLTIVLSDAAVTPQPGSFGGSLGYAQRNNGDPGFAGGWLGIGLDEFGNFSNATEGRVGGIGFVRDAVAIRGAAQSNYQYLGGTGSLSPGIDQPGNNPTPHRYRIIVDSRGGVGPIVSVERDVSGTGNSFQQLVQLDLSSFPNQPATPQNFYLSLTGSTGGSTNIHELDNLQLCAEKLNPVGQLVDHFEFLHDGTALTCQPETVTVRACENSDCSVLFTDPVNVTLSPSGWVGGDTFSFTGGQATRQLQITTAGTASLAIASSNPSTKAFTQTLCDNGSGSVSAVACELTFLDAGLAFDIPDLTSHQPATSVQISAVRRDNQTGACVPAFENVQREVSFWSTYVDPGPTGRPESRQVFVDNTAVGSGQSNATPISLQFGTGGIAEVDVLYPDAGLINLDAIYLGSAATGDDGLQMPGADSFVSIPAGFCVTSAGDCPAGNATCPAFRKAGQTFDLSITAVGWEQNGDGDLCQGNPITPNFRLLDIPLSSSLVQPAGGAPGSVSPVSYSHTRSSSAEEIVAAEVSEVGVFRFEASPVPGSYLGRDVPGGQSVPIGRFYPDRFQVSVDPGEFEAQCTTGSAFVYTGQAFEWLVTPSLTIEPLSVQGTRTRNYTFTGFQRLVASDVNRSYPTSDTAAVDTAGAFMALSPTEVGGNLTAPVSSLGSGVMLYDFSASDRFVYNKTSDSRIAPFVPQLEFSVTSLTDSDGVAAAAAPYLFTPAAAFDVRFGRFTLENVYGPENIGSLAMPFRLEYWDGSRFMTHTDDSCTIWNTADLTNSANHHSLSTSAPSSGNFSMGEATPLELVPNGTRGTDSLVWNVDAWLEFDWNDDGVLEDPLGLATFGVYRGHDRVIYWQER</sequence>
<feature type="domain" description="DUF6701" evidence="2">
    <location>
        <begin position="893"/>
        <end position="1474"/>
    </location>
</feature>
<dbReference type="Gene3D" id="2.60.120.200">
    <property type="match status" value="2"/>
</dbReference>
<protein>
    <submittedName>
        <fullName evidence="3">Uncharacterized protein</fullName>
    </submittedName>
</protein>
<organism evidence="3 4">
    <name type="scientific">Marinobacter salsuginis</name>
    <dbReference type="NCBI Taxonomy" id="418719"/>
    <lineage>
        <taxon>Bacteria</taxon>
        <taxon>Pseudomonadati</taxon>
        <taxon>Pseudomonadota</taxon>
        <taxon>Gammaproteobacteria</taxon>
        <taxon>Pseudomonadales</taxon>
        <taxon>Marinobacteraceae</taxon>
        <taxon>Marinobacter</taxon>
    </lineage>
</organism>
<dbReference type="EMBL" id="BGZH01000004">
    <property type="protein sequence ID" value="GBO85978.1"/>
    <property type="molecule type" value="Genomic_DNA"/>
</dbReference>
<dbReference type="Gene3D" id="2.60.120.260">
    <property type="entry name" value="Galactose-binding domain-like"/>
    <property type="match status" value="1"/>
</dbReference>
<proteinExistence type="predicted"/>
<dbReference type="InterPro" id="IPR046524">
    <property type="entry name" value="DUF6701"/>
</dbReference>
<feature type="domain" description="DUF2341" evidence="1">
    <location>
        <begin position="73"/>
        <end position="133"/>
    </location>
</feature>
<dbReference type="Pfam" id="PF20419">
    <property type="entry name" value="DUF6701"/>
    <property type="match status" value="1"/>
</dbReference>
<reference evidence="3 4" key="1">
    <citation type="journal article" date="2019" name="J. Gen. Appl. Microbiol.">
        <title>Aerobic degradation of cis-dichloroethene by the marine bacterium Marinobacter salsuginis strain 5N-3.</title>
        <authorList>
            <person name="Inoue Y."/>
            <person name="Fukunaga Y."/>
            <person name="Katsumata H."/>
            <person name="Ohji S."/>
            <person name="Hosoyama A."/>
            <person name="Mori K."/>
            <person name="Ando K."/>
        </authorList>
    </citation>
    <scope>NUCLEOTIDE SEQUENCE [LARGE SCALE GENOMIC DNA]</scope>
    <source>
        <strain evidence="3 4">5N-3</strain>
    </source>
</reference>
<dbReference type="SUPFAM" id="SSF49899">
    <property type="entry name" value="Concanavalin A-like lectins/glucanases"/>
    <property type="match status" value="2"/>
</dbReference>
<dbReference type="Proteomes" id="UP000340077">
    <property type="component" value="Unassembled WGS sequence"/>
</dbReference>
<name>A0A5M3PSW8_9GAMM</name>
<evidence type="ECO:0000313" key="4">
    <source>
        <dbReference type="Proteomes" id="UP000340077"/>
    </source>
</evidence>
<dbReference type="Pfam" id="PF13385">
    <property type="entry name" value="Laminin_G_3"/>
    <property type="match status" value="1"/>
</dbReference>
<evidence type="ECO:0000259" key="1">
    <source>
        <dbReference type="Pfam" id="PF10102"/>
    </source>
</evidence>
<dbReference type="InterPro" id="IPR018765">
    <property type="entry name" value="DUF2341"/>
</dbReference>
<dbReference type="Pfam" id="PF10102">
    <property type="entry name" value="DUF2341"/>
    <property type="match status" value="1"/>
</dbReference>